<dbReference type="Gene3D" id="1.10.510.10">
    <property type="entry name" value="Transferase(Phosphotransferase) domain 1"/>
    <property type="match status" value="1"/>
</dbReference>
<gene>
    <name evidence="2" type="ORF">B6N60_02771</name>
</gene>
<evidence type="ECO:0000313" key="3">
    <source>
        <dbReference type="Proteomes" id="UP000683511"/>
    </source>
</evidence>
<sequence>MKYPLRNEYDTSVRNLDRFLLDDVLKVGKPMMQTHNPNILLSYNGGKAIVYKIKTNTTNYALKCWVEDLGDLKIRYIEIDNYLKKVKLPYFVDFAYKEQGILVNGQKFPIIRMEWIDGISFKKFIANNIKHPIHIRNFAAKFLEMVTILHDNHISHGDLQHGNIMIRKNGDICLIDYDGLYVPELKNEKDNIKGLPGYQHSQRNKLVKLSPKSDYFSELIIYLSLLAISEKPSYWQNIELEERLLFSDKDLEKPHLSKIFKELKQLSDEVQYLTLELEKLCQESDIEKLPPLENLVSAYTGAKIEWDFLPNTITIQQNTGSIPIIDLNSPNWDILEQHKNQSSKVAVGNSDPWSKLDTNSSNVWDKFDSQKVNNQDPWDKFVETDQKQDKEIFTDNTNENIWNQLIWDKLDKMLNNMQDGFLKSLSSKILKILKSWTS</sequence>
<accession>A0A975T9S3</accession>
<reference evidence="2" key="1">
    <citation type="submission" date="2017-04" db="EMBL/GenBank/DDBJ databases">
        <title>Genome deletions in a multicellular cyanobacterial endosymbiont for morphological adaptation in marine diatoms.</title>
        <authorList>
            <person name="Wang Y."/>
            <person name="Gao H."/>
            <person name="Li R."/>
            <person name="Xu X."/>
        </authorList>
    </citation>
    <scope>NUCLEOTIDE SEQUENCE</scope>
    <source>
        <strain evidence="2">FACHB 800</strain>
    </source>
</reference>
<evidence type="ECO:0000313" key="2">
    <source>
        <dbReference type="EMBL" id="QXE24068.1"/>
    </source>
</evidence>
<name>A0A975T9S3_9NOST</name>
<dbReference type="InterPro" id="IPR000719">
    <property type="entry name" value="Prot_kinase_dom"/>
</dbReference>
<dbReference type="Pfam" id="PF00069">
    <property type="entry name" value="Pkinase"/>
    <property type="match status" value="1"/>
</dbReference>
<feature type="domain" description="Protein kinase" evidence="1">
    <location>
        <begin position="36"/>
        <end position="309"/>
    </location>
</feature>
<dbReference type="GO" id="GO:0005524">
    <property type="term" value="F:ATP binding"/>
    <property type="evidence" value="ECO:0007669"/>
    <property type="project" value="InterPro"/>
</dbReference>
<dbReference type="RefSeq" id="WP_190605088.1">
    <property type="nucleotide sequence ID" value="NZ_CP021056.1"/>
</dbReference>
<dbReference type="InterPro" id="IPR011009">
    <property type="entry name" value="Kinase-like_dom_sf"/>
</dbReference>
<protein>
    <recommendedName>
        <fullName evidence="1">Protein kinase domain-containing protein</fullName>
    </recommendedName>
</protein>
<dbReference type="GO" id="GO:0004672">
    <property type="term" value="F:protein kinase activity"/>
    <property type="evidence" value="ECO:0007669"/>
    <property type="project" value="InterPro"/>
</dbReference>
<organism evidence="2 3">
    <name type="scientific">Richelia sinica FACHB-800</name>
    <dbReference type="NCBI Taxonomy" id="1357546"/>
    <lineage>
        <taxon>Bacteria</taxon>
        <taxon>Bacillati</taxon>
        <taxon>Cyanobacteriota</taxon>
        <taxon>Cyanophyceae</taxon>
        <taxon>Nostocales</taxon>
        <taxon>Nostocaceae</taxon>
        <taxon>Richelia</taxon>
    </lineage>
</organism>
<dbReference type="PROSITE" id="PS50011">
    <property type="entry name" value="PROTEIN_KINASE_DOM"/>
    <property type="match status" value="1"/>
</dbReference>
<dbReference type="AlphaFoldDB" id="A0A975T9S3"/>
<proteinExistence type="predicted"/>
<dbReference type="Proteomes" id="UP000683511">
    <property type="component" value="Chromosome"/>
</dbReference>
<dbReference type="KEGG" id="rsin:B6N60_02771"/>
<keyword evidence="3" id="KW-1185">Reference proteome</keyword>
<dbReference type="SUPFAM" id="SSF56112">
    <property type="entry name" value="Protein kinase-like (PK-like)"/>
    <property type="match status" value="1"/>
</dbReference>
<evidence type="ECO:0000259" key="1">
    <source>
        <dbReference type="PROSITE" id="PS50011"/>
    </source>
</evidence>
<dbReference type="EMBL" id="CP021056">
    <property type="protein sequence ID" value="QXE24068.1"/>
    <property type="molecule type" value="Genomic_DNA"/>
</dbReference>